<evidence type="ECO:0000313" key="13">
    <source>
        <dbReference type="Proteomes" id="UP000253383"/>
    </source>
</evidence>
<comment type="similarity">
    <text evidence="3 10">Belongs to the FKBP-type PPIase family.</text>
</comment>
<keyword evidence="4" id="KW-0963">Cytoplasm</keyword>
<organism evidence="12 13">
    <name type="scientific">Larkinella punicea</name>
    <dbReference type="NCBI Taxonomy" id="2315727"/>
    <lineage>
        <taxon>Bacteria</taxon>
        <taxon>Pseudomonadati</taxon>
        <taxon>Bacteroidota</taxon>
        <taxon>Cytophagia</taxon>
        <taxon>Cytophagales</taxon>
        <taxon>Spirosomataceae</taxon>
        <taxon>Larkinella</taxon>
    </lineage>
</organism>
<dbReference type="EC" id="5.2.1.8" evidence="10"/>
<evidence type="ECO:0000256" key="3">
    <source>
        <dbReference type="ARBA" id="ARBA00006577"/>
    </source>
</evidence>
<evidence type="ECO:0000256" key="10">
    <source>
        <dbReference type="RuleBase" id="RU003915"/>
    </source>
</evidence>
<evidence type="ECO:0000256" key="2">
    <source>
        <dbReference type="ARBA" id="ARBA00004496"/>
    </source>
</evidence>
<sequence>MQISKHKVAGIHYTLRDNDGNILDSSEGRDPLYYLHGEGNLIPGMENGLAGKSVGDKFQIKVPAEDGYGVPDPQMIQAVPISAFGGQPVQIGMQFQTNQGQVVTVTEVNDDQVMIDANHPLAGQELNFDVEIIDVRDATAEEVTHKHVHGPGGHHH</sequence>
<keyword evidence="13" id="KW-1185">Reference proteome</keyword>
<evidence type="ECO:0000256" key="7">
    <source>
        <dbReference type="ARBA" id="ARBA00023235"/>
    </source>
</evidence>
<gene>
    <name evidence="12" type="ORF">DUE52_04345</name>
</gene>
<dbReference type="GO" id="GO:0003755">
    <property type="term" value="F:peptidyl-prolyl cis-trans isomerase activity"/>
    <property type="evidence" value="ECO:0007669"/>
    <property type="project" value="UniProtKB-UniRule"/>
</dbReference>
<keyword evidence="6" id="KW-0143">Chaperone</keyword>
<accession>A0A368JT57</accession>
<evidence type="ECO:0000256" key="4">
    <source>
        <dbReference type="ARBA" id="ARBA00022490"/>
    </source>
</evidence>
<evidence type="ECO:0000313" key="12">
    <source>
        <dbReference type="EMBL" id="RCR70828.1"/>
    </source>
</evidence>
<dbReference type="Proteomes" id="UP000253383">
    <property type="component" value="Unassembled WGS sequence"/>
</dbReference>
<dbReference type="GO" id="GO:0005737">
    <property type="term" value="C:cytoplasm"/>
    <property type="evidence" value="ECO:0007669"/>
    <property type="project" value="UniProtKB-SubCell"/>
</dbReference>
<dbReference type="PANTHER" id="PTHR47861:SF3">
    <property type="entry name" value="FKBP-TYPE PEPTIDYL-PROLYL CIS-TRANS ISOMERASE SLYD"/>
    <property type="match status" value="1"/>
</dbReference>
<keyword evidence="7 9" id="KW-0413">Isomerase</keyword>
<dbReference type="InterPro" id="IPR046357">
    <property type="entry name" value="PPIase_dom_sf"/>
</dbReference>
<evidence type="ECO:0000259" key="11">
    <source>
        <dbReference type="PROSITE" id="PS50059"/>
    </source>
</evidence>
<evidence type="ECO:0000256" key="1">
    <source>
        <dbReference type="ARBA" id="ARBA00000971"/>
    </source>
</evidence>
<dbReference type="PANTHER" id="PTHR47861">
    <property type="entry name" value="FKBP-TYPE PEPTIDYL-PROLYL CIS-TRANS ISOMERASE SLYD"/>
    <property type="match status" value="1"/>
</dbReference>
<comment type="function">
    <text evidence="8">Also involved in hydrogenase metallocenter assembly, probably by participating in the nickel insertion step. This function in hydrogenase biosynthesis requires chaperone activity and the presence of the metal-binding domain, but not PPIase activity.</text>
</comment>
<dbReference type="OrthoDB" id="9808891at2"/>
<dbReference type="PROSITE" id="PS50059">
    <property type="entry name" value="FKBP_PPIASE"/>
    <property type="match status" value="1"/>
</dbReference>
<dbReference type="Pfam" id="PF00254">
    <property type="entry name" value="FKBP_C"/>
    <property type="match status" value="1"/>
</dbReference>
<keyword evidence="5 9" id="KW-0697">Rotamase</keyword>
<evidence type="ECO:0000256" key="8">
    <source>
        <dbReference type="ARBA" id="ARBA00037071"/>
    </source>
</evidence>
<dbReference type="RefSeq" id="WP_114404928.1">
    <property type="nucleotide sequence ID" value="NZ_QOWE01000003.1"/>
</dbReference>
<dbReference type="GO" id="GO:0042026">
    <property type="term" value="P:protein refolding"/>
    <property type="evidence" value="ECO:0007669"/>
    <property type="project" value="UniProtKB-ARBA"/>
</dbReference>
<comment type="caution">
    <text evidence="12">The sequence shown here is derived from an EMBL/GenBank/DDBJ whole genome shotgun (WGS) entry which is preliminary data.</text>
</comment>
<evidence type="ECO:0000256" key="5">
    <source>
        <dbReference type="ARBA" id="ARBA00023110"/>
    </source>
</evidence>
<dbReference type="SUPFAM" id="SSF54534">
    <property type="entry name" value="FKBP-like"/>
    <property type="match status" value="1"/>
</dbReference>
<dbReference type="EMBL" id="QOWE01000003">
    <property type="protein sequence ID" value="RCR70828.1"/>
    <property type="molecule type" value="Genomic_DNA"/>
</dbReference>
<name>A0A368JT57_9BACT</name>
<feature type="domain" description="PPIase FKBP-type" evidence="11">
    <location>
        <begin position="6"/>
        <end position="83"/>
    </location>
</feature>
<comment type="subcellular location">
    <subcellularLocation>
        <location evidence="2">Cytoplasm</location>
    </subcellularLocation>
</comment>
<reference evidence="12 13" key="1">
    <citation type="submission" date="2018-07" db="EMBL/GenBank/DDBJ databases">
        <title>Genome analysis of Larkinella rosea.</title>
        <authorList>
            <person name="Zhou Z."/>
            <person name="Wang G."/>
        </authorList>
    </citation>
    <scope>NUCLEOTIDE SEQUENCE [LARGE SCALE GENOMIC DNA]</scope>
    <source>
        <strain evidence="13">zzj9</strain>
    </source>
</reference>
<evidence type="ECO:0000256" key="9">
    <source>
        <dbReference type="PROSITE-ProRule" id="PRU00277"/>
    </source>
</evidence>
<protein>
    <recommendedName>
        <fullName evidence="10">Peptidyl-prolyl cis-trans isomerase</fullName>
        <ecNumber evidence="10">5.2.1.8</ecNumber>
    </recommendedName>
</protein>
<dbReference type="AlphaFoldDB" id="A0A368JT57"/>
<evidence type="ECO:0000256" key="6">
    <source>
        <dbReference type="ARBA" id="ARBA00023186"/>
    </source>
</evidence>
<comment type="catalytic activity">
    <reaction evidence="1 9 10">
        <text>[protein]-peptidylproline (omega=180) = [protein]-peptidylproline (omega=0)</text>
        <dbReference type="Rhea" id="RHEA:16237"/>
        <dbReference type="Rhea" id="RHEA-COMP:10747"/>
        <dbReference type="Rhea" id="RHEA-COMP:10748"/>
        <dbReference type="ChEBI" id="CHEBI:83833"/>
        <dbReference type="ChEBI" id="CHEBI:83834"/>
        <dbReference type="EC" id="5.2.1.8"/>
    </reaction>
</comment>
<dbReference type="Gene3D" id="3.10.50.40">
    <property type="match status" value="1"/>
</dbReference>
<proteinExistence type="inferred from homology"/>
<dbReference type="InterPro" id="IPR001179">
    <property type="entry name" value="PPIase_FKBP_dom"/>
</dbReference>